<reference evidence="4" key="2">
    <citation type="submission" date="2017-02" db="EMBL/GenBank/DDBJ databases">
        <title>Sunflower complete genome.</title>
        <authorList>
            <person name="Langlade N."/>
            <person name="Munos S."/>
        </authorList>
    </citation>
    <scope>NUCLEOTIDE SEQUENCE [LARGE SCALE GENOMIC DNA]</scope>
    <source>
        <tissue evidence="4">Leaves</tissue>
    </source>
</reference>
<evidence type="ECO:0000313" key="4">
    <source>
        <dbReference type="EMBL" id="OTG13575.1"/>
    </source>
</evidence>
<feature type="compositionally biased region" description="Polar residues" evidence="1">
    <location>
        <begin position="1"/>
        <end position="20"/>
    </location>
</feature>
<sequence length="303" mass="34140">MQSEIDTNSLNGCTSTSSASPKCDYIVQSPSRDSHDDKSSTNSRHTTPADSPSHSRMSSESRVSGPYRLFSINGNNKKEKKALCSVIDEENVEDYYGDDDYYEGDDDDRQVTRQCRVVMVIMGFVLVFMTVCLVTWGISRPYKLQVQMKSWKLNNFYYGEGSDYTGVPTKLLTINCSVKMNLQNPATFFGIHVSSRPLNLFYSQISVGSGQFMNFYQPKKSERTILVNVEGRKVPLYGVGDGFIMSSDIGSVPLRLEFEVRSQAYLVGPFVKAMHRCKIVCTMIIDSQNNKVNDFNENSCSYN</sequence>
<accession>A0A251TR22</accession>
<feature type="compositionally biased region" description="Polar residues" evidence="1">
    <location>
        <begin position="40"/>
        <end position="50"/>
    </location>
</feature>
<gene>
    <name evidence="4" type="ORF">HannXRQ_Chr09g0239641</name>
    <name evidence="3" type="ORF">HanXRQr2_Chr09g0364231</name>
</gene>
<evidence type="ECO:0000313" key="5">
    <source>
        <dbReference type="Proteomes" id="UP000215914"/>
    </source>
</evidence>
<keyword evidence="5" id="KW-1185">Reference proteome</keyword>
<proteinExistence type="predicted"/>
<feature type="transmembrane region" description="Helical" evidence="2">
    <location>
        <begin position="117"/>
        <end position="139"/>
    </location>
</feature>
<dbReference type="STRING" id="4232.A0A251TR22"/>
<protein>
    <submittedName>
        <fullName evidence="3">Late embryogenesis abundant protein, LEA_2 subgroup</fullName>
    </submittedName>
    <submittedName>
        <fullName evidence="4">Putative late embryogenesis abundant protein, LEA-14</fullName>
    </submittedName>
</protein>
<reference evidence="3 5" key="1">
    <citation type="journal article" date="2017" name="Nature">
        <title>The sunflower genome provides insights into oil metabolism, flowering and Asterid evolution.</title>
        <authorList>
            <person name="Badouin H."/>
            <person name="Gouzy J."/>
            <person name="Grassa C.J."/>
            <person name="Murat F."/>
            <person name="Staton S.E."/>
            <person name="Cottret L."/>
            <person name="Lelandais-Briere C."/>
            <person name="Owens G.L."/>
            <person name="Carrere S."/>
            <person name="Mayjonade B."/>
            <person name="Legrand L."/>
            <person name="Gill N."/>
            <person name="Kane N.C."/>
            <person name="Bowers J.E."/>
            <person name="Hubner S."/>
            <person name="Bellec A."/>
            <person name="Berard A."/>
            <person name="Berges H."/>
            <person name="Blanchet N."/>
            <person name="Boniface M.C."/>
            <person name="Brunel D."/>
            <person name="Catrice O."/>
            <person name="Chaidir N."/>
            <person name="Claudel C."/>
            <person name="Donnadieu C."/>
            <person name="Faraut T."/>
            <person name="Fievet G."/>
            <person name="Helmstetter N."/>
            <person name="King M."/>
            <person name="Knapp S.J."/>
            <person name="Lai Z."/>
            <person name="Le Paslier M.C."/>
            <person name="Lippi Y."/>
            <person name="Lorenzon L."/>
            <person name="Mandel J.R."/>
            <person name="Marage G."/>
            <person name="Marchand G."/>
            <person name="Marquand E."/>
            <person name="Bret-Mestries E."/>
            <person name="Morien E."/>
            <person name="Nambeesan S."/>
            <person name="Nguyen T."/>
            <person name="Pegot-Espagnet P."/>
            <person name="Pouilly N."/>
            <person name="Raftis F."/>
            <person name="Sallet E."/>
            <person name="Schiex T."/>
            <person name="Thomas J."/>
            <person name="Vandecasteele C."/>
            <person name="Vares D."/>
            <person name="Vear F."/>
            <person name="Vautrin S."/>
            <person name="Crespi M."/>
            <person name="Mangin B."/>
            <person name="Burke J.M."/>
            <person name="Salse J."/>
            <person name="Munos S."/>
            <person name="Vincourt P."/>
            <person name="Rieseberg L.H."/>
            <person name="Langlade N.B."/>
        </authorList>
    </citation>
    <scope>NUCLEOTIDE SEQUENCE [LARGE SCALE GENOMIC DNA]</scope>
    <source>
        <strain evidence="5">cv. SF193</strain>
        <tissue evidence="3">Leaves</tissue>
    </source>
</reference>
<dbReference type="InParanoid" id="A0A251TR22"/>
<dbReference type="EMBL" id="CM007898">
    <property type="protein sequence ID" value="OTG13575.1"/>
    <property type="molecule type" value="Genomic_DNA"/>
</dbReference>
<dbReference type="Gramene" id="mRNA:HanXRQr2_Chr09g0364231">
    <property type="protein sequence ID" value="mRNA:HanXRQr2_Chr09g0364231"/>
    <property type="gene ID" value="HanXRQr2_Chr09g0364231"/>
</dbReference>
<dbReference type="AlphaFoldDB" id="A0A251TR22"/>
<evidence type="ECO:0000256" key="1">
    <source>
        <dbReference type="SAM" id="MobiDB-lite"/>
    </source>
</evidence>
<name>A0A251TR22_HELAN</name>
<feature type="region of interest" description="Disordered" evidence="1">
    <location>
        <begin position="1"/>
        <end position="63"/>
    </location>
</feature>
<dbReference type="PANTHER" id="PTHR48436">
    <property type="entry name" value="2, PUTATIVE-RELATED"/>
    <property type="match status" value="1"/>
</dbReference>
<feature type="compositionally biased region" description="Low complexity" evidence="1">
    <location>
        <begin position="51"/>
        <end position="63"/>
    </location>
</feature>
<organism evidence="4 5">
    <name type="scientific">Helianthus annuus</name>
    <name type="common">Common sunflower</name>
    <dbReference type="NCBI Taxonomy" id="4232"/>
    <lineage>
        <taxon>Eukaryota</taxon>
        <taxon>Viridiplantae</taxon>
        <taxon>Streptophyta</taxon>
        <taxon>Embryophyta</taxon>
        <taxon>Tracheophyta</taxon>
        <taxon>Spermatophyta</taxon>
        <taxon>Magnoliopsida</taxon>
        <taxon>eudicotyledons</taxon>
        <taxon>Gunneridae</taxon>
        <taxon>Pentapetalae</taxon>
        <taxon>asterids</taxon>
        <taxon>campanulids</taxon>
        <taxon>Asterales</taxon>
        <taxon>Asteraceae</taxon>
        <taxon>Asteroideae</taxon>
        <taxon>Heliantheae alliance</taxon>
        <taxon>Heliantheae</taxon>
        <taxon>Helianthus</taxon>
    </lineage>
</organism>
<dbReference type="PANTHER" id="PTHR48436:SF1">
    <property type="entry name" value="2, PUTATIVE-RELATED"/>
    <property type="match status" value="1"/>
</dbReference>
<keyword evidence="2" id="KW-0472">Membrane</keyword>
<dbReference type="InterPro" id="IPR055276">
    <property type="entry name" value="NHL41-like"/>
</dbReference>
<dbReference type="EMBL" id="MNCJ02000324">
    <property type="protein sequence ID" value="KAF5788874.1"/>
    <property type="molecule type" value="Genomic_DNA"/>
</dbReference>
<keyword evidence="2" id="KW-1133">Transmembrane helix</keyword>
<evidence type="ECO:0000256" key="2">
    <source>
        <dbReference type="SAM" id="Phobius"/>
    </source>
</evidence>
<keyword evidence="2" id="KW-0812">Transmembrane</keyword>
<dbReference type="Proteomes" id="UP000215914">
    <property type="component" value="Chromosome 9"/>
</dbReference>
<reference evidence="3" key="3">
    <citation type="submission" date="2020-06" db="EMBL/GenBank/DDBJ databases">
        <title>Helianthus annuus Genome sequencing and assembly Release 2.</title>
        <authorList>
            <person name="Gouzy J."/>
            <person name="Langlade N."/>
            <person name="Munos S."/>
        </authorList>
    </citation>
    <scope>NUCLEOTIDE SEQUENCE</scope>
    <source>
        <tissue evidence="3">Leaves</tissue>
    </source>
</reference>
<evidence type="ECO:0000313" key="3">
    <source>
        <dbReference type="EMBL" id="KAF5788874.1"/>
    </source>
</evidence>